<dbReference type="Gene3D" id="3.10.20.370">
    <property type="match status" value="1"/>
</dbReference>
<reference evidence="10" key="3">
    <citation type="submission" date="2025-09" db="UniProtKB">
        <authorList>
            <consortium name="Ensembl"/>
        </authorList>
    </citation>
    <scope>IDENTIFICATION</scope>
</reference>
<dbReference type="PROSITE" id="PS50878">
    <property type="entry name" value="RT_POL"/>
    <property type="match status" value="1"/>
</dbReference>
<dbReference type="GeneTree" id="ENSGT01140000282569"/>
<dbReference type="AlphaFoldDB" id="A0AAR2KFI5"/>
<dbReference type="Ensembl" id="ENSPNAT00000066607.1">
    <property type="protein sequence ID" value="ENSPNAP00000061239.1"/>
    <property type="gene ID" value="ENSPNAG00000035709.1"/>
</dbReference>
<evidence type="ECO:0000313" key="10">
    <source>
        <dbReference type="Ensembl" id="ENSPNAP00000061239.1"/>
    </source>
</evidence>
<dbReference type="CDD" id="cd09274">
    <property type="entry name" value="RNase_HI_RT_Ty3"/>
    <property type="match status" value="1"/>
</dbReference>
<dbReference type="Gene3D" id="3.30.70.270">
    <property type="match status" value="2"/>
</dbReference>
<evidence type="ECO:0000256" key="5">
    <source>
        <dbReference type="ARBA" id="ARBA00022722"/>
    </source>
</evidence>
<evidence type="ECO:0000259" key="9">
    <source>
        <dbReference type="PROSITE" id="PS50878"/>
    </source>
</evidence>
<evidence type="ECO:0000256" key="1">
    <source>
        <dbReference type="ARBA" id="ARBA00010879"/>
    </source>
</evidence>
<evidence type="ECO:0000256" key="8">
    <source>
        <dbReference type="ARBA" id="ARBA00022918"/>
    </source>
</evidence>
<keyword evidence="11" id="KW-1185">Reference proteome</keyword>
<keyword evidence="7" id="KW-0378">Hydrolase</keyword>
<evidence type="ECO:0000313" key="11">
    <source>
        <dbReference type="Proteomes" id="UP001501920"/>
    </source>
</evidence>
<sequence>MQALEGLPGIYIIADDVLIKGEGETVESATKDHDEKLRHFLNRCQKQNIKLNADKFKLRKEEVPYIGHLLTSEGLKIDPEKVRAVTEMPRPTDVKAVQRLVGMVNYLSKFYAHLSDDCEILRQLTHKDSVWDWAPMHEKAFVRLKTNIAKTPVLRYYSPKLELTLQCDTSEAGLGAALTQNGQPVAFTSRALSSTERGYAPIEKECLAIVFGMEKFHQYTYGRQVTVQSDHKPLENILKKPLLSGPKRLQRMLLRLQKYSVQVTYVPGRDMLLADI</sequence>
<name>A0AAR2KFI5_PYGNA</name>
<dbReference type="InterPro" id="IPR041373">
    <property type="entry name" value="RT_RNaseH"/>
</dbReference>
<dbReference type="PANTHER" id="PTHR37984:SF8">
    <property type="entry name" value="CCHC-TYPE DOMAIN-CONTAINING PROTEIN"/>
    <property type="match status" value="1"/>
</dbReference>
<keyword evidence="5" id="KW-0540">Nuclease</keyword>
<dbReference type="InterPro" id="IPR000477">
    <property type="entry name" value="RT_dom"/>
</dbReference>
<organism evidence="10 11">
    <name type="scientific">Pygocentrus nattereri</name>
    <name type="common">Red-bellied piranha</name>
    <dbReference type="NCBI Taxonomy" id="42514"/>
    <lineage>
        <taxon>Eukaryota</taxon>
        <taxon>Metazoa</taxon>
        <taxon>Chordata</taxon>
        <taxon>Craniata</taxon>
        <taxon>Vertebrata</taxon>
        <taxon>Euteleostomi</taxon>
        <taxon>Actinopterygii</taxon>
        <taxon>Neopterygii</taxon>
        <taxon>Teleostei</taxon>
        <taxon>Ostariophysi</taxon>
        <taxon>Characiformes</taxon>
        <taxon>Characoidei</taxon>
        <taxon>Pygocentrus</taxon>
    </lineage>
</organism>
<reference evidence="10" key="2">
    <citation type="submission" date="2025-08" db="UniProtKB">
        <authorList>
            <consortium name="Ensembl"/>
        </authorList>
    </citation>
    <scope>IDENTIFICATION</scope>
</reference>
<dbReference type="EC" id="3.1.26.4" evidence="2"/>
<evidence type="ECO:0000256" key="4">
    <source>
        <dbReference type="ARBA" id="ARBA00022695"/>
    </source>
</evidence>
<dbReference type="PANTHER" id="PTHR37984">
    <property type="entry name" value="PROTEIN CBG26694"/>
    <property type="match status" value="1"/>
</dbReference>
<dbReference type="InterPro" id="IPR043128">
    <property type="entry name" value="Rev_trsase/Diguanyl_cyclase"/>
</dbReference>
<dbReference type="SUPFAM" id="SSF56672">
    <property type="entry name" value="DNA/RNA polymerases"/>
    <property type="match status" value="1"/>
</dbReference>
<protein>
    <recommendedName>
        <fullName evidence="2">ribonuclease H</fullName>
        <ecNumber evidence="2">3.1.26.4</ecNumber>
    </recommendedName>
</protein>
<evidence type="ECO:0000256" key="3">
    <source>
        <dbReference type="ARBA" id="ARBA00022679"/>
    </source>
</evidence>
<dbReference type="Proteomes" id="UP001501920">
    <property type="component" value="Chromosome 22"/>
</dbReference>
<proteinExistence type="inferred from homology"/>
<keyword evidence="6" id="KW-0255">Endonuclease</keyword>
<keyword evidence="8" id="KW-0695">RNA-directed DNA polymerase</keyword>
<dbReference type="Pfam" id="PF17917">
    <property type="entry name" value="RT_RNaseH"/>
    <property type="match status" value="1"/>
</dbReference>
<evidence type="ECO:0000256" key="6">
    <source>
        <dbReference type="ARBA" id="ARBA00022759"/>
    </source>
</evidence>
<comment type="similarity">
    <text evidence="1">Belongs to the beta type-B retroviral polymerase family. HERV class-II K(HML-2) pol subfamily.</text>
</comment>
<evidence type="ECO:0000256" key="2">
    <source>
        <dbReference type="ARBA" id="ARBA00012180"/>
    </source>
</evidence>
<feature type="domain" description="Reverse transcriptase" evidence="9">
    <location>
        <begin position="1"/>
        <end position="70"/>
    </location>
</feature>
<dbReference type="GO" id="GO:0004523">
    <property type="term" value="F:RNA-DNA hybrid ribonuclease activity"/>
    <property type="evidence" value="ECO:0007669"/>
    <property type="project" value="UniProtKB-EC"/>
</dbReference>
<dbReference type="FunFam" id="3.10.20.370:FF:000001">
    <property type="entry name" value="Retrovirus-related Pol polyprotein from transposon 17.6-like protein"/>
    <property type="match status" value="1"/>
</dbReference>
<dbReference type="InterPro" id="IPR050951">
    <property type="entry name" value="Retrovirus_Pol_polyprotein"/>
</dbReference>
<accession>A0AAR2KFI5</accession>
<evidence type="ECO:0000256" key="7">
    <source>
        <dbReference type="ARBA" id="ARBA00022801"/>
    </source>
</evidence>
<dbReference type="InterPro" id="IPR043502">
    <property type="entry name" value="DNA/RNA_pol_sf"/>
</dbReference>
<dbReference type="FunFam" id="3.30.70.270:FF:000026">
    <property type="entry name" value="Transposon Ty3-G Gag-Pol polyprotein"/>
    <property type="match status" value="1"/>
</dbReference>
<reference evidence="10 11" key="1">
    <citation type="submission" date="2020-10" db="EMBL/GenBank/DDBJ databases">
        <title>Pygocentrus nattereri (red-bellied piranha) genome, fPygNat1, primary haplotype.</title>
        <authorList>
            <person name="Myers G."/>
            <person name="Meyer A."/>
            <person name="Karagic N."/>
            <person name="Pippel M."/>
            <person name="Winkler S."/>
            <person name="Tracey A."/>
            <person name="Wood J."/>
            <person name="Formenti G."/>
            <person name="Howe K."/>
            <person name="Fedrigo O."/>
            <person name="Jarvis E.D."/>
        </authorList>
    </citation>
    <scope>NUCLEOTIDE SEQUENCE [LARGE SCALE GENOMIC DNA]</scope>
</reference>
<keyword evidence="4" id="KW-0548">Nucleotidyltransferase</keyword>
<keyword evidence="3" id="KW-0808">Transferase</keyword>